<dbReference type="Proteomes" id="UP000515156">
    <property type="component" value="Chromosome 1"/>
</dbReference>
<keyword evidence="4" id="KW-0966">Cell projection</keyword>
<dbReference type="Gene3D" id="1.10.238.10">
    <property type="entry name" value="EF-hand"/>
    <property type="match status" value="2"/>
</dbReference>
<comment type="subcellular location">
    <subcellularLocation>
        <location evidence="1">Cell projection</location>
        <location evidence="1">Microvillus</location>
    </subcellularLocation>
</comment>
<protein>
    <recommendedName>
        <fullName evidence="7">Calmodulin-like protein 4</fullName>
    </recommendedName>
</protein>
<keyword evidence="3" id="KW-0677">Repeat</keyword>
<sequence>MTTGYLLQSLLDFSTQKPGSVRTRAMAKFLSQDEINEFKECFSLYDKTQKGKIKASDLLTVMRCLGVSPTPAEAQQHLQLQKIDRAGDLDFSTFLTIMHSQKQQEDPKKEILLAMLMVDKQKKGYIPASELRFKLTRLGEKLTQEEVDDLLKEANVGADDLVKYEEFIRMISLPTVDY</sequence>
<accession>A0A6P7WT43</accession>
<evidence type="ECO:0000256" key="3">
    <source>
        <dbReference type="ARBA" id="ARBA00022737"/>
    </source>
</evidence>
<reference evidence="10" key="1">
    <citation type="submission" date="2025-08" db="UniProtKB">
        <authorList>
            <consortium name="RefSeq"/>
        </authorList>
    </citation>
    <scope>IDENTIFICATION</scope>
</reference>
<feature type="domain" description="EF-hand" evidence="8">
    <location>
        <begin position="33"/>
        <end position="68"/>
    </location>
</feature>
<evidence type="ECO:0000256" key="5">
    <source>
        <dbReference type="ARBA" id="ARBA00054485"/>
    </source>
</evidence>
<evidence type="ECO:0000313" key="9">
    <source>
        <dbReference type="Proteomes" id="UP000515156"/>
    </source>
</evidence>
<dbReference type="SUPFAM" id="SSF47473">
    <property type="entry name" value="EF-hand"/>
    <property type="match status" value="1"/>
</dbReference>
<dbReference type="InterPro" id="IPR050230">
    <property type="entry name" value="CALM/Myosin/TropC-like"/>
</dbReference>
<dbReference type="KEGG" id="muo:115460699"/>
<comment type="similarity">
    <text evidence="2">Belongs to the calmodulin family.</text>
</comment>
<name>A0A6P7WT43_9AMPH</name>
<dbReference type="Pfam" id="PF13499">
    <property type="entry name" value="EF-hand_7"/>
    <property type="match status" value="1"/>
</dbReference>
<dbReference type="SMART" id="SM00054">
    <property type="entry name" value="EFh"/>
    <property type="match status" value="3"/>
</dbReference>
<dbReference type="GO" id="GO:0005902">
    <property type="term" value="C:microvillus"/>
    <property type="evidence" value="ECO:0007669"/>
    <property type="project" value="UniProtKB-SubCell"/>
</dbReference>
<dbReference type="GO" id="GO:0016460">
    <property type="term" value="C:myosin II complex"/>
    <property type="evidence" value="ECO:0007669"/>
    <property type="project" value="TreeGrafter"/>
</dbReference>
<dbReference type="FunFam" id="1.10.238.10:FF:000191">
    <property type="entry name" value="Calmodulin like 4"/>
    <property type="match status" value="1"/>
</dbReference>
<dbReference type="RefSeq" id="XP_030046327.1">
    <property type="nucleotide sequence ID" value="XM_030190467.1"/>
</dbReference>
<dbReference type="CDD" id="cd00051">
    <property type="entry name" value="EFh"/>
    <property type="match status" value="1"/>
</dbReference>
<dbReference type="InterPro" id="IPR011992">
    <property type="entry name" value="EF-hand-dom_pair"/>
</dbReference>
<keyword evidence="9" id="KW-1185">Reference proteome</keyword>
<dbReference type="InParanoid" id="A0A6P7WT43"/>
<dbReference type="PANTHER" id="PTHR23048">
    <property type="entry name" value="MYOSIN LIGHT CHAIN 1, 3"/>
    <property type="match status" value="1"/>
</dbReference>
<dbReference type="GeneID" id="115460699"/>
<evidence type="ECO:0000256" key="7">
    <source>
        <dbReference type="ARBA" id="ARBA00073015"/>
    </source>
</evidence>
<comment type="subunit">
    <text evidence="6">Interacts with MYO7B; the interaction mediates the association of CALML4 with the IMAC/intermicrovillar adhesion complex. Interacts with MYO7A.</text>
</comment>
<dbReference type="AlphaFoldDB" id="A0A6P7WT43"/>
<dbReference type="OrthoDB" id="435273at2759"/>
<organism evidence="9 10">
    <name type="scientific">Microcaecilia unicolor</name>
    <dbReference type="NCBI Taxonomy" id="1415580"/>
    <lineage>
        <taxon>Eukaryota</taxon>
        <taxon>Metazoa</taxon>
        <taxon>Chordata</taxon>
        <taxon>Craniata</taxon>
        <taxon>Vertebrata</taxon>
        <taxon>Euteleostomi</taxon>
        <taxon>Amphibia</taxon>
        <taxon>Gymnophiona</taxon>
        <taxon>Siphonopidae</taxon>
        <taxon>Microcaecilia</taxon>
    </lineage>
</organism>
<dbReference type="PANTHER" id="PTHR23048:SF45">
    <property type="entry name" value="CALMODULIN LIKE 4"/>
    <property type="match status" value="1"/>
</dbReference>
<dbReference type="FunCoup" id="A0A6P7WT43">
    <property type="interactions" value="1479"/>
</dbReference>
<evidence type="ECO:0000256" key="2">
    <source>
        <dbReference type="ARBA" id="ARBA00009763"/>
    </source>
</evidence>
<feature type="domain" description="EF-hand" evidence="8">
    <location>
        <begin position="106"/>
        <end position="141"/>
    </location>
</feature>
<evidence type="ECO:0000256" key="4">
    <source>
        <dbReference type="ARBA" id="ARBA00023273"/>
    </source>
</evidence>
<dbReference type="CTD" id="91860"/>
<dbReference type="PROSITE" id="PS50222">
    <property type="entry name" value="EF_HAND_2"/>
    <property type="match status" value="2"/>
</dbReference>
<evidence type="ECO:0000259" key="8">
    <source>
        <dbReference type="PROSITE" id="PS50222"/>
    </source>
</evidence>
<proteinExistence type="inferred from homology"/>
<evidence type="ECO:0000313" key="10">
    <source>
        <dbReference type="RefSeq" id="XP_030046327.1"/>
    </source>
</evidence>
<comment type="function">
    <text evidence="5">As part of the intermicrovillar adhesion complex/IMAC plays a role in epithelial brush border differentiation, controlling microvilli organization and length. Acts as a light chain for MYO7B and is required for efficient targeting of the IMAC to the tips of border brush microvilli.</text>
</comment>
<gene>
    <name evidence="10" type="primary">CALML4</name>
</gene>
<evidence type="ECO:0000256" key="6">
    <source>
        <dbReference type="ARBA" id="ARBA00064623"/>
    </source>
</evidence>
<dbReference type="InterPro" id="IPR002048">
    <property type="entry name" value="EF_hand_dom"/>
</dbReference>
<evidence type="ECO:0000256" key="1">
    <source>
        <dbReference type="ARBA" id="ARBA00004105"/>
    </source>
</evidence>
<dbReference type="GO" id="GO:0005509">
    <property type="term" value="F:calcium ion binding"/>
    <property type="evidence" value="ECO:0007669"/>
    <property type="project" value="InterPro"/>
</dbReference>